<reference evidence="2 4" key="1">
    <citation type="journal article" date="2018" name="Int J Genomics">
        <title>Comparative Genomics Analysis of Plasmid pPV989-94 from a Clinical Isolate of Pantoea vagans PV989.</title>
        <authorList>
            <person name="Xu L."/>
            <person name="Yin M."/>
            <person name="Zhu T."/>
            <person name="Lu J."/>
            <person name="Bao Q."/>
        </authorList>
    </citation>
    <scope>NUCLEOTIDE SEQUENCE [LARGE SCALE GENOMIC DNA]</scope>
    <source>
        <strain evidence="2 4">PV989</strain>
    </source>
</reference>
<dbReference type="RefSeq" id="WP_033783197.1">
    <property type="nucleotide sequence ID" value="NZ_CP028349.1"/>
</dbReference>
<dbReference type="AlphaFoldDB" id="A0AAN1NRL5"/>
<proteinExistence type="predicted"/>
<evidence type="ECO:0000256" key="1">
    <source>
        <dbReference type="SAM" id="Phobius"/>
    </source>
</evidence>
<dbReference type="EMBL" id="RCNL01000003">
    <property type="protein sequence ID" value="TXL79210.1"/>
    <property type="molecule type" value="Genomic_DNA"/>
</dbReference>
<keyword evidence="1" id="KW-1133">Transmembrane helix</keyword>
<keyword evidence="1" id="KW-0812">Transmembrane</keyword>
<dbReference type="Proteomes" id="UP000426772">
    <property type="component" value="Unassembled WGS sequence"/>
</dbReference>
<evidence type="ECO:0000313" key="2">
    <source>
        <dbReference type="EMBL" id="AVV37995.1"/>
    </source>
</evidence>
<organism evidence="2 4">
    <name type="scientific">Pantoea vagans</name>
    <dbReference type="NCBI Taxonomy" id="470934"/>
    <lineage>
        <taxon>Bacteria</taxon>
        <taxon>Pseudomonadati</taxon>
        <taxon>Pseudomonadota</taxon>
        <taxon>Gammaproteobacteria</taxon>
        <taxon>Enterobacterales</taxon>
        <taxon>Erwiniaceae</taxon>
        <taxon>Pantoea</taxon>
    </lineage>
</organism>
<evidence type="ECO:0000313" key="3">
    <source>
        <dbReference type="EMBL" id="TXL79210.1"/>
    </source>
</evidence>
<evidence type="ECO:0000313" key="4">
    <source>
        <dbReference type="Proteomes" id="UP000241538"/>
    </source>
</evidence>
<reference evidence="3 5" key="2">
    <citation type="submission" date="2018-10" db="EMBL/GenBank/DDBJ databases">
        <title>Draft genome sequence of Pantoea vagans isolated from corpses of the sugarcane aphid Melanaphis sacchari Zehntner.</title>
        <authorList>
            <person name="Toledo E."/>
            <person name="Pena G."/>
            <person name="Lozano L."/>
        </authorList>
    </citation>
    <scope>NUCLEOTIDE SEQUENCE [LARGE SCALE GENOMIC DNA]</scope>
    <source>
        <strain evidence="3 5">ET-90</strain>
    </source>
</reference>
<dbReference type="Proteomes" id="UP000241538">
    <property type="component" value="Chromosome"/>
</dbReference>
<dbReference type="EMBL" id="CP028349">
    <property type="protein sequence ID" value="AVV37995.1"/>
    <property type="molecule type" value="Genomic_DNA"/>
</dbReference>
<keyword evidence="1" id="KW-0472">Membrane</keyword>
<evidence type="ECO:0000313" key="5">
    <source>
        <dbReference type="Proteomes" id="UP000426772"/>
    </source>
</evidence>
<sequence length="88" mass="9748">MRQNSDHSQDTLPAAARKNYQPALMVLIFTLIAGAGAVTIMMILDHRNSVNNALETGQCLAGEGAEDILEVLRHFLHHAYRWIFQACG</sequence>
<accession>A0AAN1NRL5</accession>
<keyword evidence="5" id="KW-1185">Reference proteome</keyword>
<gene>
    <name evidence="2" type="ORF">C9381_12670</name>
    <name evidence="3" type="ORF">D9O29_09935</name>
</gene>
<protein>
    <submittedName>
        <fullName evidence="2">Uncharacterized protein</fullName>
    </submittedName>
</protein>
<name>A0AAN1NRL5_9GAMM</name>
<feature type="transmembrane region" description="Helical" evidence="1">
    <location>
        <begin position="20"/>
        <end position="44"/>
    </location>
</feature>